<dbReference type="PANTHER" id="PTHR24322:SF736">
    <property type="entry name" value="RETINOL DEHYDROGENASE 10"/>
    <property type="match status" value="1"/>
</dbReference>
<comment type="similarity">
    <text evidence="1 3">Belongs to the short-chain dehydrogenases/reductases (SDR) family.</text>
</comment>
<organism evidence="5 6">
    <name type="scientific">Adhaeretor mobilis</name>
    <dbReference type="NCBI Taxonomy" id="1930276"/>
    <lineage>
        <taxon>Bacteria</taxon>
        <taxon>Pseudomonadati</taxon>
        <taxon>Planctomycetota</taxon>
        <taxon>Planctomycetia</taxon>
        <taxon>Pirellulales</taxon>
        <taxon>Lacipirellulaceae</taxon>
        <taxon>Adhaeretor</taxon>
    </lineage>
</organism>
<dbReference type="Proteomes" id="UP000319852">
    <property type="component" value="Chromosome"/>
</dbReference>
<dbReference type="OrthoDB" id="9810734at2"/>
<dbReference type="SUPFAM" id="SSF51735">
    <property type="entry name" value="NAD(P)-binding Rossmann-fold domains"/>
    <property type="match status" value="1"/>
</dbReference>
<gene>
    <name evidence="5" type="primary">actIII</name>
    <name evidence="5" type="ORF">HG15A2_33510</name>
</gene>
<evidence type="ECO:0000256" key="3">
    <source>
        <dbReference type="RuleBase" id="RU000363"/>
    </source>
</evidence>
<keyword evidence="6" id="KW-1185">Reference proteome</keyword>
<evidence type="ECO:0000256" key="2">
    <source>
        <dbReference type="ARBA" id="ARBA00023002"/>
    </source>
</evidence>
<dbReference type="GO" id="GO:0016616">
    <property type="term" value="F:oxidoreductase activity, acting on the CH-OH group of donors, NAD or NADP as acceptor"/>
    <property type="evidence" value="ECO:0007669"/>
    <property type="project" value="TreeGrafter"/>
</dbReference>
<dbReference type="Pfam" id="PF00106">
    <property type="entry name" value="adh_short"/>
    <property type="match status" value="1"/>
</dbReference>
<dbReference type="EMBL" id="CP036263">
    <property type="protein sequence ID" value="QDT00016.1"/>
    <property type="molecule type" value="Genomic_DNA"/>
</dbReference>
<dbReference type="PRINTS" id="PR00080">
    <property type="entry name" value="SDRFAMILY"/>
</dbReference>
<sequence length="282" mass="30821">MRQLEGKIALVTGAASGIGRAITRRLAAEGMRLYVLDVNAQALTETVSEAKQQTGDVLGRHCDVSQPKQITAAVQHLLDRWGGVDLLVNNAGITYYGRTDEMADEHWERLMAINLHAPVQFTRELLPTLLSRDESHVLNIASICGLVGLGRISAYTTSKFGLVGFSESLRAEYGRRSLGVTAMCPGLVDTNLFTSAPLATKAAKHKTPPKFLLCTPEKIANRCVRAVKKNHGTVVMQPYARLLHATKRVTPGLLDFVHRFSRKKKKPTVSQPVVTASSRRAA</sequence>
<dbReference type="KEGG" id="amob:HG15A2_33510"/>
<name>A0A517MYQ4_9BACT</name>
<dbReference type="Gene3D" id="3.40.50.720">
    <property type="entry name" value="NAD(P)-binding Rossmann-like Domain"/>
    <property type="match status" value="1"/>
</dbReference>
<dbReference type="SMART" id="SM00822">
    <property type="entry name" value="PKS_KR"/>
    <property type="match status" value="1"/>
</dbReference>
<dbReference type="PROSITE" id="PS00061">
    <property type="entry name" value="ADH_SHORT"/>
    <property type="match status" value="1"/>
</dbReference>
<dbReference type="InterPro" id="IPR002347">
    <property type="entry name" value="SDR_fam"/>
</dbReference>
<reference evidence="5 6" key="1">
    <citation type="submission" date="2019-02" db="EMBL/GenBank/DDBJ databases">
        <title>Deep-cultivation of Planctomycetes and their phenomic and genomic characterization uncovers novel biology.</title>
        <authorList>
            <person name="Wiegand S."/>
            <person name="Jogler M."/>
            <person name="Boedeker C."/>
            <person name="Pinto D."/>
            <person name="Vollmers J."/>
            <person name="Rivas-Marin E."/>
            <person name="Kohn T."/>
            <person name="Peeters S.H."/>
            <person name="Heuer A."/>
            <person name="Rast P."/>
            <person name="Oberbeckmann S."/>
            <person name="Bunk B."/>
            <person name="Jeske O."/>
            <person name="Meyerdierks A."/>
            <person name="Storesund J.E."/>
            <person name="Kallscheuer N."/>
            <person name="Luecker S."/>
            <person name="Lage O.M."/>
            <person name="Pohl T."/>
            <person name="Merkel B.J."/>
            <person name="Hornburger P."/>
            <person name="Mueller R.-W."/>
            <person name="Bruemmer F."/>
            <person name="Labrenz M."/>
            <person name="Spormann A.M."/>
            <person name="Op den Camp H."/>
            <person name="Overmann J."/>
            <person name="Amann R."/>
            <person name="Jetten M.S.M."/>
            <person name="Mascher T."/>
            <person name="Medema M.H."/>
            <person name="Devos D.P."/>
            <person name="Kaster A.-K."/>
            <person name="Ovreas L."/>
            <person name="Rohde M."/>
            <person name="Galperin M.Y."/>
            <person name="Jogler C."/>
        </authorList>
    </citation>
    <scope>NUCLEOTIDE SEQUENCE [LARGE SCALE GENOMIC DNA]</scope>
    <source>
        <strain evidence="5 6">HG15A2</strain>
    </source>
</reference>
<dbReference type="InterPro" id="IPR057326">
    <property type="entry name" value="KR_dom"/>
</dbReference>
<dbReference type="InterPro" id="IPR020904">
    <property type="entry name" value="Sc_DH/Rdtase_CS"/>
</dbReference>
<proteinExistence type="inferred from homology"/>
<dbReference type="PANTHER" id="PTHR24322">
    <property type="entry name" value="PKSB"/>
    <property type="match status" value="1"/>
</dbReference>
<feature type="domain" description="Ketoreductase" evidence="4">
    <location>
        <begin position="7"/>
        <end position="191"/>
    </location>
</feature>
<dbReference type="FunFam" id="3.40.50.720:FF:000084">
    <property type="entry name" value="Short-chain dehydrogenase reductase"/>
    <property type="match status" value="1"/>
</dbReference>
<dbReference type="PRINTS" id="PR00081">
    <property type="entry name" value="GDHRDH"/>
</dbReference>
<protein>
    <submittedName>
        <fullName evidence="5">Ketoacyl reductase</fullName>
        <ecNumber evidence="5">1.3.1.-</ecNumber>
    </submittedName>
</protein>
<evidence type="ECO:0000313" key="5">
    <source>
        <dbReference type="EMBL" id="QDT00016.1"/>
    </source>
</evidence>
<evidence type="ECO:0000313" key="6">
    <source>
        <dbReference type="Proteomes" id="UP000319852"/>
    </source>
</evidence>
<dbReference type="CDD" id="cd05233">
    <property type="entry name" value="SDR_c"/>
    <property type="match status" value="1"/>
</dbReference>
<evidence type="ECO:0000259" key="4">
    <source>
        <dbReference type="SMART" id="SM00822"/>
    </source>
</evidence>
<keyword evidence="2 5" id="KW-0560">Oxidoreductase</keyword>
<dbReference type="EC" id="1.3.1.-" evidence="5"/>
<dbReference type="InterPro" id="IPR036291">
    <property type="entry name" value="NAD(P)-bd_dom_sf"/>
</dbReference>
<evidence type="ECO:0000256" key="1">
    <source>
        <dbReference type="ARBA" id="ARBA00006484"/>
    </source>
</evidence>
<dbReference type="RefSeq" id="WP_145061211.1">
    <property type="nucleotide sequence ID" value="NZ_CP036263.1"/>
</dbReference>
<accession>A0A517MYQ4</accession>
<dbReference type="AlphaFoldDB" id="A0A517MYQ4"/>